<keyword evidence="3" id="KW-0813">Transport</keyword>
<dbReference type="GO" id="GO:0016020">
    <property type="term" value="C:membrane"/>
    <property type="evidence" value="ECO:0007669"/>
    <property type="project" value="UniProtKB-SubCell"/>
</dbReference>
<evidence type="ECO:0000256" key="4">
    <source>
        <dbReference type="ARBA" id="ARBA00022692"/>
    </source>
</evidence>
<evidence type="ECO:0000256" key="2">
    <source>
        <dbReference type="ARBA" id="ARBA00006279"/>
    </source>
</evidence>
<evidence type="ECO:0000256" key="7">
    <source>
        <dbReference type="PROSITE-ProRule" id="PRU00023"/>
    </source>
</evidence>
<organism evidence="9 10">
    <name type="scientific">Thraustotheca clavata</name>
    <dbReference type="NCBI Taxonomy" id="74557"/>
    <lineage>
        <taxon>Eukaryota</taxon>
        <taxon>Sar</taxon>
        <taxon>Stramenopiles</taxon>
        <taxon>Oomycota</taxon>
        <taxon>Saprolegniomycetes</taxon>
        <taxon>Saprolegniales</taxon>
        <taxon>Achlyaceae</taxon>
        <taxon>Thraustotheca</taxon>
    </lineage>
</organism>
<dbReference type="CDD" id="cd17480">
    <property type="entry name" value="MFS_SLC40A1_like"/>
    <property type="match status" value="1"/>
</dbReference>
<dbReference type="Pfam" id="PF12796">
    <property type="entry name" value="Ank_2"/>
    <property type="match status" value="2"/>
</dbReference>
<feature type="transmembrane region" description="Helical" evidence="8">
    <location>
        <begin position="801"/>
        <end position="819"/>
    </location>
</feature>
<dbReference type="InterPro" id="IPR002110">
    <property type="entry name" value="Ankyrin_rpt"/>
</dbReference>
<feature type="transmembrane region" description="Helical" evidence="8">
    <location>
        <begin position="440"/>
        <end position="460"/>
    </location>
</feature>
<evidence type="ECO:0000313" key="10">
    <source>
        <dbReference type="Proteomes" id="UP000243217"/>
    </source>
</evidence>
<evidence type="ECO:0000256" key="6">
    <source>
        <dbReference type="ARBA" id="ARBA00023136"/>
    </source>
</evidence>
<evidence type="ECO:0000313" key="9">
    <source>
        <dbReference type="EMBL" id="OQS01940.1"/>
    </source>
</evidence>
<evidence type="ECO:0000256" key="1">
    <source>
        <dbReference type="ARBA" id="ARBA00004141"/>
    </source>
</evidence>
<evidence type="ECO:0000256" key="3">
    <source>
        <dbReference type="ARBA" id="ARBA00022448"/>
    </source>
</evidence>
<dbReference type="InterPro" id="IPR036259">
    <property type="entry name" value="MFS_trans_sf"/>
</dbReference>
<feature type="transmembrane region" description="Helical" evidence="8">
    <location>
        <begin position="490"/>
        <end position="508"/>
    </location>
</feature>
<evidence type="ECO:0000256" key="5">
    <source>
        <dbReference type="ARBA" id="ARBA00022989"/>
    </source>
</evidence>
<comment type="caution">
    <text evidence="9">The sequence shown here is derived from an EMBL/GenBank/DDBJ whole genome shotgun (WGS) entry which is preliminary data.</text>
</comment>
<feature type="transmembrane region" description="Helical" evidence="8">
    <location>
        <begin position="528"/>
        <end position="549"/>
    </location>
</feature>
<comment type="subcellular location">
    <subcellularLocation>
        <location evidence="1">Membrane</location>
        <topology evidence="1">Multi-pass membrane protein</topology>
    </subcellularLocation>
</comment>
<evidence type="ECO:0000256" key="8">
    <source>
        <dbReference type="SAM" id="Phobius"/>
    </source>
</evidence>
<comment type="similarity">
    <text evidence="2">Belongs to the ferroportin (FP) (TC 2.A.100) family. SLC40A subfamily.</text>
</comment>
<dbReference type="PROSITE" id="PS50297">
    <property type="entry name" value="ANK_REP_REGION"/>
    <property type="match status" value="3"/>
</dbReference>
<feature type="transmembrane region" description="Helical" evidence="8">
    <location>
        <begin position="595"/>
        <end position="619"/>
    </location>
</feature>
<feature type="transmembrane region" description="Helical" evidence="8">
    <location>
        <begin position="726"/>
        <end position="746"/>
    </location>
</feature>
<reference evidence="9 10" key="1">
    <citation type="journal article" date="2014" name="Genome Biol. Evol.">
        <title>The secreted proteins of Achlya hypogyna and Thraustotheca clavata identify the ancestral oomycete secretome and reveal gene acquisitions by horizontal gene transfer.</title>
        <authorList>
            <person name="Misner I."/>
            <person name="Blouin N."/>
            <person name="Leonard G."/>
            <person name="Richards T.A."/>
            <person name="Lane C.E."/>
        </authorList>
    </citation>
    <scope>NUCLEOTIDE SEQUENCE [LARGE SCALE GENOMIC DNA]</scope>
    <source>
        <strain evidence="9 10">ATCC 34112</strain>
    </source>
</reference>
<keyword evidence="7" id="KW-0040">ANK repeat</keyword>
<dbReference type="SMART" id="SM00248">
    <property type="entry name" value="ANK"/>
    <property type="match status" value="6"/>
</dbReference>
<dbReference type="InterPro" id="IPR009716">
    <property type="entry name" value="Ferroportin-1"/>
</dbReference>
<name>A0A1V9ZVX2_9STRA</name>
<feature type="transmembrane region" description="Helical" evidence="8">
    <location>
        <begin position="561"/>
        <end position="583"/>
    </location>
</feature>
<dbReference type="Pfam" id="PF06963">
    <property type="entry name" value="FPN1"/>
    <property type="match status" value="1"/>
</dbReference>
<protein>
    <submittedName>
        <fullName evidence="9">Ferroportin (FP) Family</fullName>
    </submittedName>
</protein>
<dbReference type="Proteomes" id="UP000243217">
    <property type="component" value="Unassembled WGS sequence"/>
</dbReference>
<feature type="repeat" description="ANK" evidence="7">
    <location>
        <begin position="287"/>
        <end position="319"/>
    </location>
</feature>
<feature type="repeat" description="ANK" evidence="7">
    <location>
        <begin position="320"/>
        <end position="352"/>
    </location>
</feature>
<gene>
    <name evidence="9" type="ORF">THRCLA_05632</name>
</gene>
<feature type="repeat" description="ANK" evidence="7">
    <location>
        <begin position="353"/>
        <end position="385"/>
    </location>
</feature>
<dbReference type="OrthoDB" id="426293at2759"/>
<dbReference type="STRING" id="74557.A0A1V9ZVX2"/>
<feature type="transmembrane region" description="Helical" evidence="8">
    <location>
        <begin position="891"/>
        <end position="914"/>
    </location>
</feature>
<accession>A0A1V9ZVX2</accession>
<dbReference type="PROSITE" id="PS50088">
    <property type="entry name" value="ANK_REPEAT"/>
    <property type="match status" value="3"/>
</dbReference>
<dbReference type="GO" id="GO:0005381">
    <property type="term" value="F:iron ion transmembrane transporter activity"/>
    <property type="evidence" value="ECO:0007669"/>
    <property type="project" value="InterPro"/>
</dbReference>
<proteinExistence type="inferred from homology"/>
<feature type="transmembrane region" description="Helical" evidence="8">
    <location>
        <begin position="825"/>
        <end position="843"/>
    </location>
</feature>
<feature type="transmembrane region" description="Helical" evidence="8">
    <location>
        <begin position="671"/>
        <end position="700"/>
    </location>
</feature>
<dbReference type="InterPro" id="IPR036770">
    <property type="entry name" value="Ankyrin_rpt-contain_sf"/>
</dbReference>
<dbReference type="SUPFAM" id="SSF103473">
    <property type="entry name" value="MFS general substrate transporter"/>
    <property type="match status" value="1"/>
</dbReference>
<sequence>MAEVLDLKAIHGEDVLSSEITFTSGRDAKYFIQDYCFNKNKSMRLRVGKKSGNSKTFVCTCPTCEWKVIATKCKRKNEEEHFYFSTIHDVHSEGCTSTRKASERQLSLLTYNPREHSILLPTATKKVRRENVVDMIVKTLAEDGIEYRKMSVKAIQAYFQQKHGLPVSAHNVTRAKEILKSSMFVKDDQSLAGQGMEPPILQMQHLQYPDIQLLVGKNKQVAQLLMDAVQHGDISALRTLLHSTKVDLEAIDSFGCTALIIATATKLLNVVNCLLDFGAKTEAMNPQGLTPLWIAVQMDQLHIAKCLLDHRANIEATDEHSRTPLLFAAQQGNLKMVKFLIKRKANIEASDDDDNTALLLAIQYQHRDVIDFLIKKGANTAVRNIDGMTAIGLANAGASLEIVHLVAHPSPVPSAVTETFTLLSVVSYYFQNSIISREQGLLFAIVGISSLLPVLVCGGAKLRDTYKSSKETTALKRNDESWQQWQGQCILTRISMYFYLSHFLTSWSDRMWQFALPLLTAQLFPSTLLPVVLFPLSTYSTLIIAMPLLGKFVDCTDRWVVIRTGVLSLLITVLLSSASFVALQNVLGTQPWLEYFFLICTCLFAAIGQTFSNLLTLSIEKDWVIELAGISHKPLEVWNTTIRQIDLVARLVAPMTFMMLRGLDSDFKVPILFWVGLITLWHILLTPLMYTTLLDIYIFCPSLEDKPKSKPTVELSRSYFSLWKQYINHPTFLISISFCMLYMTVIRDGGPITSAYFTMRGISSTNIGIILGMSAAMGFLGTMLFPYLLKHLRSVEKVGTITIWVYFFTLLPSVIFVFWPESTAAVQILVFSIIASRITLWLTDLAQTQLMQQWVFVDQRGTINALQHTANKLCYLFILLLEAIFSDPKQFPLLVGVSLAATLIAATGFTRWYYQHI</sequence>
<keyword evidence="4 8" id="KW-0812">Transmembrane</keyword>
<keyword evidence="6 8" id="KW-0472">Membrane</keyword>
<dbReference type="PANTHER" id="PTHR11660:SF57">
    <property type="entry name" value="SOLUTE CARRIER FAMILY 40 MEMBER"/>
    <property type="match status" value="1"/>
</dbReference>
<dbReference type="Gene3D" id="1.25.40.20">
    <property type="entry name" value="Ankyrin repeat-containing domain"/>
    <property type="match status" value="1"/>
</dbReference>
<dbReference type="EMBL" id="JNBS01001325">
    <property type="protein sequence ID" value="OQS01940.1"/>
    <property type="molecule type" value="Genomic_DNA"/>
</dbReference>
<dbReference type="AlphaFoldDB" id="A0A1V9ZVX2"/>
<keyword evidence="5 8" id="KW-1133">Transmembrane helix</keyword>
<dbReference type="SUPFAM" id="SSF48403">
    <property type="entry name" value="Ankyrin repeat"/>
    <property type="match status" value="1"/>
</dbReference>
<feature type="transmembrane region" description="Helical" evidence="8">
    <location>
        <begin position="766"/>
        <end position="789"/>
    </location>
</feature>
<dbReference type="PANTHER" id="PTHR11660">
    <property type="entry name" value="SOLUTE CARRIER FAMILY 40 MEMBER"/>
    <property type="match status" value="1"/>
</dbReference>
<keyword evidence="10" id="KW-1185">Reference proteome</keyword>